<evidence type="ECO:0000313" key="4">
    <source>
        <dbReference type="Proteomes" id="UP000316714"/>
    </source>
</evidence>
<dbReference type="PANTHER" id="PTHR37946:SF1">
    <property type="entry name" value="SLL1969 PROTEIN"/>
    <property type="match status" value="1"/>
</dbReference>
<comment type="caution">
    <text evidence="3">The sequence shown here is derived from an EMBL/GenBank/DDBJ whole genome shotgun (WGS) entry which is preliminary data.</text>
</comment>
<dbReference type="Pfam" id="PF07819">
    <property type="entry name" value="PGAP1"/>
    <property type="match status" value="1"/>
</dbReference>
<evidence type="ECO:0000313" key="3">
    <source>
        <dbReference type="EMBL" id="TWT33445.1"/>
    </source>
</evidence>
<dbReference type="EMBL" id="SIHJ01000002">
    <property type="protein sequence ID" value="TWT33445.1"/>
    <property type="molecule type" value="Genomic_DNA"/>
</dbReference>
<feature type="domain" description="GPI inositol-deacylase PGAP1-like alpha/beta" evidence="2">
    <location>
        <begin position="135"/>
        <end position="183"/>
    </location>
</feature>
<sequence precursor="true">MKQIRFLLSLCALAAAMIAAPVQRTAAAESTPAAVTQADAPRLGWRGWLRKCVDRDEDRARYAIHMEPGWQQASADLPVVVQLHGFNSTPGHTRPLLGPARQAGLPCGQFAYPNDQPLRRSAELLSAELKCFAKQWPEREVALVTHSMGGLVARECIEDDALYPGNVRRLIMVAPPTHGSSLARYAVGLDVWEHWLARRDGNPWRRVRESIADGLSEAPTDLRPGSAFLQNLNSRPRREGVSYTVLLGSSAQLAEEQRYFVRQTLLRTADRTPGWQADAAAIDRALSCMDEVVEGLGDGAVAIDRGRLAGVDDTVVLPFSHLGVVRAEGDAGCRQAQQVILDRLLAETTAGAAE</sequence>
<dbReference type="Gene3D" id="3.40.50.1820">
    <property type="entry name" value="alpha/beta hydrolase"/>
    <property type="match status" value="1"/>
</dbReference>
<name>A0A5C5V6S0_9BACT</name>
<gene>
    <name evidence="3" type="ORF">KOR34_32770</name>
</gene>
<dbReference type="PANTHER" id="PTHR37946">
    <property type="entry name" value="SLL1969 PROTEIN"/>
    <property type="match status" value="1"/>
</dbReference>
<protein>
    <submittedName>
        <fullName evidence="3">Alpha/beta hydrolase family protein</fullName>
    </submittedName>
</protein>
<dbReference type="AlphaFoldDB" id="A0A5C5V6S0"/>
<dbReference type="GO" id="GO:0016788">
    <property type="term" value="F:hydrolase activity, acting on ester bonds"/>
    <property type="evidence" value="ECO:0007669"/>
    <property type="project" value="InterPro"/>
</dbReference>
<dbReference type="InterPro" id="IPR012908">
    <property type="entry name" value="PGAP1-ab_dom-like"/>
</dbReference>
<dbReference type="OrthoDB" id="556502at2"/>
<dbReference type="SUPFAM" id="SSF53474">
    <property type="entry name" value="alpha/beta-Hydrolases"/>
    <property type="match status" value="1"/>
</dbReference>
<dbReference type="Proteomes" id="UP000316714">
    <property type="component" value="Unassembled WGS sequence"/>
</dbReference>
<proteinExistence type="predicted"/>
<keyword evidence="4" id="KW-1185">Reference proteome</keyword>
<reference evidence="3 4" key="1">
    <citation type="submission" date="2019-02" db="EMBL/GenBank/DDBJ databases">
        <title>Deep-cultivation of Planctomycetes and their phenomic and genomic characterization uncovers novel biology.</title>
        <authorList>
            <person name="Wiegand S."/>
            <person name="Jogler M."/>
            <person name="Boedeker C."/>
            <person name="Pinto D."/>
            <person name="Vollmers J."/>
            <person name="Rivas-Marin E."/>
            <person name="Kohn T."/>
            <person name="Peeters S.H."/>
            <person name="Heuer A."/>
            <person name="Rast P."/>
            <person name="Oberbeckmann S."/>
            <person name="Bunk B."/>
            <person name="Jeske O."/>
            <person name="Meyerdierks A."/>
            <person name="Storesund J.E."/>
            <person name="Kallscheuer N."/>
            <person name="Luecker S."/>
            <person name="Lage O.M."/>
            <person name="Pohl T."/>
            <person name="Merkel B.J."/>
            <person name="Hornburger P."/>
            <person name="Mueller R.-W."/>
            <person name="Bruemmer F."/>
            <person name="Labrenz M."/>
            <person name="Spormann A.M."/>
            <person name="Op Den Camp H."/>
            <person name="Overmann J."/>
            <person name="Amann R."/>
            <person name="Jetten M.S.M."/>
            <person name="Mascher T."/>
            <person name="Medema M.H."/>
            <person name="Devos D.P."/>
            <person name="Kaster A.-K."/>
            <person name="Ovreas L."/>
            <person name="Rohde M."/>
            <person name="Galperin M.Y."/>
            <person name="Jogler C."/>
        </authorList>
    </citation>
    <scope>NUCLEOTIDE SEQUENCE [LARGE SCALE GENOMIC DNA]</scope>
    <source>
        <strain evidence="3 4">KOR34</strain>
    </source>
</reference>
<dbReference type="RefSeq" id="WP_146566078.1">
    <property type="nucleotide sequence ID" value="NZ_SIHJ01000002.1"/>
</dbReference>
<keyword evidence="1" id="KW-0732">Signal</keyword>
<dbReference type="InterPro" id="IPR029058">
    <property type="entry name" value="AB_hydrolase_fold"/>
</dbReference>
<accession>A0A5C5V6S0</accession>
<feature type="chain" id="PRO_5022894060" evidence="1">
    <location>
        <begin position="27"/>
        <end position="354"/>
    </location>
</feature>
<organism evidence="3 4">
    <name type="scientific">Posidoniimonas corsicana</name>
    <dbReference type="NCBI Taxonomy" id="1938618"/>
    <lineage>
        <taxon>Bacteria</taxon>
        <taxon>Pseudomonadati</taxon>
        <taxon>Planctomycetota</taxon>
        <taxon>Planctomycetia</taxon>
        <taxon>Pirellulales</taxon>
        <taxon>Lacipirellulaceae</taxon>
        <taxon>Posidoniimonas</taxon>
    </lineage>
</organism>
<keyword evidence="3" id="KW-0378">Hydrolase</keyword>
<evidence type="ECO:0000256" key="1">
    <source>
        <dbReference type="SAM" id="SignalP"/>
    </source>
</evidence>
<feature type="signal peptide" evidence="1">
    <location>
        <begin position="1"/>
        <end position="26"/>
    </location>
</feature>
<evidence type="ECO:0000259" key="2">
    <source>
        <dbReference type="Pfam" id="PF07819"/>
    </source>
</evidence>